<evidence type="ECO:0000259" key="2">
    <source>
        <dbReference type="Pfam" id="PF04984"/>
    </source>
</evidence>
<dbReference type="RefSeq" id="WP_119110854.1">
    <property type="nucleotide sequence ID" value="NZ_CBCSEO010000001.1"/>
</dbReference>
<proteinExistence type="inferred from homology"/>
<gene>
    <name evidence="4" type="ORF">D1970_00110</name>
</gene>
<dbReference type="AlphaFoldDB" id="A0A398BFX1"/>
<dbReference type="InterPro" id="IPR020287">
    <property type="entry name" value="Tail_sheath_C"/>
</dbReference>
<reference evidence="4 5" key="1">
    <citation type="submission" date="2018-08" db="EMBL/GenBank/DDBJ databases">
        <title>Bacillus jemisoniae sp. nov., Bacillus chryseoplanitiae sp. nov., Bacillus resnikiae sp. nov., and Bacillus frankliniae sp. nov., isolated from Viking spacecraft and associated surfaces.</title>
        <authorList>
            <person name="Seuylemezian A."/>
            <person name="Vaishampayan P."/>
        </authorList>
    </citation>
    <scope>NUCLEOTIDE SEQUENCE [LARGE SCALE GENOMIC DNA]</scope>
    <source>
        <strain evidence="4 5">JJ-247</strain>
    </source>
</reference>
<dbReference type="OrthoDB" id="89060at2"/>
<dbReference type="Gene3D" id="3.30.1370.220">
    <property type="match status" value="1"/>
</dbReference>
<feature type="domain" description="Tail sheath protein C-terminal" evidence="3">
    <location>
        <begin position="255"/>
        <end position="349"/>
    </location>
</feature>
<protein>
    <submittedName>
        <fullName evidence="4">Phage tail sheath protein</fullName>
    </submittedName>
</protein>
<dbReference type="Proteomes" id="UP000265816">
    <property type="component" value="Unassembled WGS sequence"/>
</dbReference>
<dbReference type="InterPro" id="IPR035089">
    <property type="entry name" value="Phage_sheath_subtilisin"/>
</dbReference>
<organism evidence="4 5">
    <name type="scientific">Mesobacillus zeae</name>
    <dbReference type="NCBI Taxonomy" id="1917180"/>
    <lineage>
        <taxon>Bacteria</taxon>
        <taxon>Bacillati</taxon>
        <taxon>Bacillota</taxon>
        <taxon>Bacilli</taxon>
        <taxon>Bacillales</taxon>
        <taxon>Bacillaceae</taxon>
        <taxon>Mesobacillus</taxon>
    </lineage>
</organism>
<evidence type="ECO:0000313" key="4">
    <source>
        <dbReference type="EMBL" id="RID88942.1"/>
    </source>
</evidence>
<dbReference type="Pfam" id="PF04984">
    <property type="entry name" value="Phage_sheath_1"/>
    <property type="match status" value="1"/>
</dbReference>
<evidence type="ECO:0000313" key="5">
    <source>
        <dbReference type="Proteomes" id="UP000265816"/>
    </source>
</evidence>
<evidence type="ECO:0000259" key="3">
    <source>
        <dbReference type="Pfam" id="PF17482"/>
    </source>
</evidence>
<dbReference type="Gene3D" id="3.40.50.11790">
    <property type="match status" value="1"/>
</dbReference>
<feature type="domain" description="Tail sheath protein subtilisin-like" evidence="2">
    <location>
        <begin position="96"/>
        <end position="253"/>
    </location>
</feature>
<sequence length="349" mass="37406">MAINQWDPANPPIRPGLYTNFVNAAEGQITGGARGIVAIPLNTYTGGTATAKTFYTVSDETGAAELFGAANIQSIKFALQGGAKEVLVYTMPATPATADYVDMRNAFEARPFNVFVFDGEPSATERTNTVAWVVANRTERKHFMFVTGGTAADDANPATGNTRSAALLDDYVVNLITGVSIDGTDYSSGKYAAHIAGLIAGTAINRSITFTEVAVDDVTKRLRNSEIITALEAGSLVLVNDGEKVKIEQGITTAKTKIRSTRSRQAVATDVEKTARDNYIGKLDNNEDGQVALINAIKAYLETLEASNVLTDIVVELDTQNPSVGDTVFLTIAYREIDSMERIFLTINV</sequence>
<dbReference type="Pfam" id="PF17482">
    <property type="entry name" value="Phage_sheath_1C"/>
    <property type="match status" value="1"/>
</dbReference>
<dbReference type="Gene3D" id="3.30.360.90">
    <property type="match status" value="1"/>
</dbReference>
<dbReference type="EMBL" id="QWVT01000001">
    <property type="protein sequence ID" value="RID88942.1"/>
    <property type="molecule type" value="Genomic_DNA"/>
</dbReference>
<comment type="similarity">
    <text evidence="1">Belongs to the myoviridae tail sheath protein family.</text>
</comment>
<accession>A0A398BFX1</accession>
<evidence type="ECO:0000256" key="1">
    <source>
        <dbReference type="ARBA" id="ARBA00008005"/>
    </source>
</evidence>
<keyword evidence="5" id="KW-1185">Reference proteome</keyword>
<name>A0A398BFX1_9BACI</name>
<comment type="caution">
    <text evidence="4">The sequence shown here is derived from an EMBL/GenBank/DDBJ whole genome shotgun (WGS) entry which is preliminary data.</text>
</comment>